<dbReference type="AlphaFoldDB" id="A0A2R6A610"/>
<name>A0A2R6A610_9ARCH</name>
<dbReference type="Proteomes" id="UP000240880">
    <property type="component" value="Unassembled WGS sequence"/>
</dbReference>
<accession>A0A2R6A610</accession>
<reference evidence="1 2" key="1">
    <citation type="submission" date="2017-04" db="EMBL/GenBank/DDBJ databases">
        <title>Novel microbial lineages endemic to geothermal iron-oxide mats fill important gaps in the evolutionary history of Archaea.</title>
        <authorList>
            <person name="Jay Z.J."/>
            <person name="Beam J.P."/>
            <person name="Dlakic M."/>
            <person name="Rusch D.B."/>
            <person name="Kozubal M.A."/>
            <person name="Inskeep W.P."/>
        </authorList>
    </citation>
    <scope>NUCLEOTIDE SEQUENCE [LARGE SCALE GENOMIC DNA]</scope>
    <source>
        <strain evidence="1">OSP_D</strain>
    </source>
</reference>
<evidence type="ECO:0000313" key="1">
    <source>
        <dbReference type="EMBL" id="PSN81814.1"/>
    </source>
</evidence>
<evidence type="ECO:0008006" key="3">
    <source>
        <dbReference type="Google" id="ProtNLM"/>
    </source>
</evidence>
<dbReference type="EMBL" id="NEXC01000145">
    <property type="protein sequence ID" value="PSN81814.1"/>
    <property type="molecule type" value="Genomic_DNA"/>
</dbReference>
<dbReference type="InterPro" id="IPR010419">
    <property type="entry name" value="CO_DH_gsu"/>
</dbReference>
<dbReference type="Pfam" id="PF06240">
    <property type="entry name" value="COXG"/>
    <property type="match status" value="1"/>
</dbReference>
<gene>
    <name evidence="1" type="ORF">B9Q01_10005</name>
</gene>
<evidence type="ECO:0000313" key="2">
    <source>
        <dbReference type="Proteomes" id="UP000240880"/>
    </source>
</evidence>
<dbReference type="SUPFAM" id="SSF55961">
    <property type="entry name" value="Bet v1-like"/>
    <property type="match status" value="1"/>
</dbReference>
<dbReference type="PANTHER" id="PTHR38588:SF1">
    <property type="entry name" value="BLL0334 PROTEIN"/>
    <property type="match status" value="1"/>
</dbReference>
<dbReference type="Gene3D" id="3.30.530.20">
    <property type="match status" value="1"/>
</dbReference>
<dbReference type="InterPro" id="IPR023393">
    <property type="entry name" value="START-like_dom_sf"/>
</dbReference>
<proteinExistence type="predicted"/>
<sequence>MEITGSYTVSQDISTVISLSSDMTKIAPCLKGVTQVEKLTPENLIGRIKVSVGIIKGTFDLNATVKKLSEDSIELMLKLKGTLGTAEGVIVVKASNLQGKTQLTWKGDVELKGLAANIGKSLVEQVSNSLVEEIYKCLFR</sequence>
<organism evidence="1 2">
    <name type="scientific">Candidatus Marsarchaeota G1 archaeon OSP_D</name>
    <dbReference type="NCBI Taxonomy" id="1978155"/>
    <lineage>
        <taxon>Archaea</taxon>
        <taxon>Candidatus Marsarchaeota</taxon>
        <taxon>Candidatus Marsarchaeota group 1</taxon>
    </lineage>
</organism>
<protein>
    <recommendedName>
        <fullName evidence="3">Carbon monoxide dehydrogenase</fullName>
    </recommendedName>
</protein>
<dbReference type="PANTHER" id="PTHR38588">
    <property type="entry name" value="BLL0334 PROTEIN"/>
    <property type="match status" value="1"/>
</dbReference>
<comment type="caution">
    <text evidence="1">The sequence shown here is derived from an EMBL/GenBank/DDBJ whole genome shotgun (WGS) entry which is preliminary data.</text>
</comment>